<gene>
    <name evidence="2" type="ORF">CKAN_00676000</name>
</gene>
<accession>A0A3S3Q3W4</accession>
<dbReference type="EMBL" id="QPKB01000002">
    <property type="protein sequence ID" value="RWR78237.1"/>
    <property type="molecule type" value="Genomic_DNA"/>
</dbReference>
<evidence type="ECO:0000259" key="1">
    <source>
        <dbReference type="Pfam" id="PF13178"/>
    </source>
</evidence>
<dbReference type="Pfam" id="PF13178">
    <property type="entry name" value="DUF4005"/>
    <property type="match status" value="1"/>
</dbReference>
<organism evidence="2 3">
    <name type="scientific">Cinnamomum micranthum f. kanehirae</name>
    <dbReference type="NCBI Taxonomy" id="337451"/>
    <lineage>
        <taxon>Eukaryota</taxon>
        <taxon>Viridiplantae</taxon>
        <taxon>Streptophyta</taxon>
        <taxon>Embryophyta</taxon>
        <taxon>Tracheophyta</taxon>
        <taxon>Spermatophyta</taxon>
        <taxon>Magnoliopsida</taxon>
        <taxon>Magnoliidae</taxon>
        <taxon>Laurales</taxon>
        <taxon>Lauraceae</taxon>
        <taxon>Cinnamomum</taxon>
    </lineage>
</organism>
<evidence type="ECO:0000313" key="3">
    <source>
        <dbReference type="Proteomes" id="UP000283530"/>
    </source>
</evidence>
<dbReference type="InterPro" id="IPR025064">
    <property type="entry name" value="DUF4005"/>
</dbReference>
<evidence type="ECO:0000313" key="2">
    <source>
        <dbReference type="EMBL" id="RWR78237.1"/>
    </source>
</evidence>
<proteinExistence type="predicted"/>
<comment type="caution">
    <text evidence="2">The sequence shown here is derived from an EMBL/GenBank/DDBJ whole genome shotgun (WGS) entry which is preliminary data.</text>
</comment>
<dbReference type="OrthoDB" id="1704267at2759"/>
<name>A0A3S3Q3W4_9MAGN</name>
<dbReference type="AlphaFoldDB" id="A0A3S3Q3W4"/>
<keyword evidence="3" id="KW-1185">Reference proteome</keyword>
<feature type="domain" description="DUF4005" evidence="1">
    <location>
        <begin position="20"/>
        <end position="83"/>
    </location>
</feature>
<dbReference type="Proteomes" id="UP000283530">
    <property type="component" value="Unassembled WGS sequence"/>
</dbReference>
<reference evidence="2 3" key="1">
    <citation type="journal article" date="2019" name="Nat. Plants">
        <title>Stout camphor tree genome fills gaps in understanding of flowering plant genome evolution.</title>
        <authorList>
            <person name="Chaw S.M."/>
            <person name="Liu Y.C."/>
            <person name="Wu Y.W."/>
            <person name="Wang H.Y."/>
            <person name="Lin C.I."/>
            <person name="Wu C.S."/>
            <person name="Ke H.M."/>
            <person name="Chang L.Y."/>
            <person name="Hsu C.Y."/>
            <person name="Yang H.T."/>
            <person name="Sudianto E."/>
            <person name="Hsu M.H."/>
            <person name="Wu K.P."/>
            <person name="Wang L.N."/>
            <person name="Leebens-Mack J.H."/>
            <person name="Tsai I.J."/>
        </authorList>
    </citation>
    <scope>NUCLEOTIDE SEQUENCE [LARGE SCALE GENOMIC DNA]</scope>
    <source>
        <strain evidence="3">cv. Chaw 1501</strain>
        <tissue evidence="2">Young leaves</tissue>
    </source>
</reference>
<sequence>MQVQHCPKHPAVFNSGGMPMTPAKSVCGETFFQQYSNFPNYMENTQSFRAKVQFHSAPKQRPMQGPKKGLLWNEMVESRARLSGVQMRRSCSLVHGAFNFKNAVMGRLDRSTDTTSKLLNTDAGTLVLPTSLDSHFSATDY</sequence>
<protein>
    <submittedName>
        <fullName evidence="2">Protein IQ-DOMAIN 31-like protein</fullName>
    </submittedName>
</protein>